<dbReference type="InParanoid" id="T1HCX5"/>
<feature type="transmembrane region" description="Helical" evidence="7">
    <location>
        <begin position="208"/>
        <end position="234"/>
    </location>
</feature>
<dbReference type="Proteomes" id="UP000015103">
    <property type="component" value="Unassembled WGS sequence"/>
</dbReference>
<organism evidence="8 9">
    <name type="scientific">Rhodnius prolixus</name>
    <name type="common">Triatomid bug</name>
    <dbReference type="NCBI Taxonomy" id="13249"/>
    <lineage>
        <taxon>Eukaryota</taxon>
        <taxon>Metazoa</taxon>
        <taxon>Ecdysozoa</taxon>
        <taxon>Arthropoda</taxon>
        <taxon>Hexapoda</taxon>
        <taxon>Insecta</taxon>
        <taxon>Pterygota</taxon>
        <taxon>Neoptera</taxon>
        <taxon>Paraneoptera</taxon>
        <taxon>Hemiptera</taxon>
        <taxon>Heteroptera</taxon>
        <taxon>Panheteroptera</taxon>
        <taxon>Cimicomorpha</taxon>
        <taxon>Reduviidae</taxon>
        <taxon>Triatominae</taxon>
        <taxon>Rhodnius</taxon>
    </lineage>
</organism>
<dbReference type="InterPro" id="IPR018499">
    <property type="entry name" value="Tetraspanin/Peripherin"/>
</dbReference>
<dbReference type="InterPro" id="IPR000301">
    <property type="entry name" value="Tetraspanin_animals"/>
</dbReference>
<protein>
    <recommendedName>
        <fullName evidence="7">Tetraspanin</fullName>
    </recommendedName>
</protein>
<dbReference type="CDD" id="cd03127">
    <property type="entry name" value="tetraspanin_LEL"/>
    <property type="match status" value="1"/>
</dbReference>
<dbReference type="AlphaFoldDB" id="T1HCX5"/>
<name>T1HCX5_RHOPR</name>
<dbReference type="PANTHER" id="PTHR19282">
    <property type="entry name" value="TETRASPANIN"/>
    <property type="match status" value="1"/>
</dbReference>
<evidence type="ECO:0000313" key="8">
    <source>
        <dbReference type="EnsemblMetazoa" id="RPRC001890-PA"/>
    </source>
</evidence>
<feature type="disulfide bond" evidence="6">
    <location>
        <begin position="145"/>
        <end position="166"/>
    </location>
</feature>
<dbReference type="InterPro" id="IPR008952">
    <property type="entry name" value="Tetraspanin_EC2_sf"/>
</dbReference>
<dbReference type="Gene3D" id="1.10.1450.10">
    <property type="entry name" value="Tetraspanin"/>
    <property type="match status" value="1"/>
</dbReference>
<feature type="transmembrane region" description="Helical" evidence="7">
    <location>
        <begin position="54"/>
        <end position="75"/>
    </location>
</feature>
<evidence type="ECO:0000256" key="7">
    <source>
        <dbReference type="RuleBase" id="RU361218"/>
    </source>
</evidence>
<evidence type="ECO:0000256" key="6">
    <source>
        <dbReference type="PIRSR" id="PIRSR002419-1"/>
    </source>
</evidence>
<dbReference type="GO" id="GO:0005886">
    <property type="term" value="C:plasma membrane"/>
    <property type="evidence" value="ECO:0007669"/>
    <property type="project" value="TreeGrafter"/>
</dbReference>
<comment type="similarity">
    <text evidence="2 7">Belongs to the tetraspanin (TM4SF) family.</text>
</comment>
<keyword evidence="6" id="KW-1015">Disulfide bond</keyword>
<evidence type="ECO:0000256" key="4">
    <source>
        <dbReference type="ARBA" id="ARBA00022989"/>
    </source>
</evidence>
<evidence type="ECO:0000313" key="9">
    <source>
        <dbReference type="Proteomes" id="UP000015103"/>
    </source>
</evidence>
<proteinExistence type="inferred from homology"/>
<dbReference type="EMBL" id="ACPB03000367">
    <property type="status" value="NOT_ANNOTATED_CDS"/>
    <property type="molecule type" value="Genomic_DNA"/>
</dbReference>
<keyword evidence="3 7" id="KW-0812">Transmembrane</keyword>
<evidence type="ECO:0000256" key="3">
    <source>
        <dbReference type="ARBA" id="ARBA00022692"/>
    </source>
</evidence>
<dbReference type="EnsemblMetazoa" id="RPRC001890-RA">
    <property type="protein sequence ID" value="RPRC001890-PA"/>
    <property type="gene ID" value="RPRC001890"/>
</dbReference>
<dbReference type="eggNOG" id="KOG3882">
    <property type="taxonomic scope" value="Eukaryota"/>
</dbReference>
<dbReference type="STRING" id="13249.T1HCX5"/>
<dbReference type="SUPFAM" id="SSF48652">
    <property type="entry name" value="Tetraspanin"/>
    <property type="match status" value="1"/>
</dbReference>
<sequence length="269" mass="28841">MEACGMSFIKYLLFIFNLIFAISGLAVLIIGGVVLANVGEFQRYVDSTVLGPPIVLIVVGAIIFLIASLGCCGAIKENYYMLIAFAVLLGVIFIIELAVGIAASVAKDDFTTALRSSLESSMTNYTATKADKESWDGIQKSLKCCGISNPKGWEKVVGNGQVPITCCREGTAPTPSSNPPTCPFSTDQTLVFQEGCYDKIKLKIKDNIIVIMGVGIGIAFIELAGIVLAVCLAATIKKEQEEKKIAVLKIWTEKNGEEKPTIEISTINT</sequence>
<dbReference type="PRINTS" id="PR00259">
    <property type="entry name" value="TMFOUR"/>
</dbReference>
<dbReference type="PIRSF" id="PIRSF002419">
    <property type="entry name" value="Tetraspanin"/>
    <property type="match status" value="1"/>
</dbReference>
<reference evidence="8" key="1">
    <citation type="submission" date="2015-05" db="UniProtKB">
        <authorList>
            <consortium name="EnsemblMetazoa"/>
        </authorList>
    </citation>
    <scope>IDENTIFICATION</scope>
</reference>
<dbReference type="EMBL" id="ACPB03000368">
    <property type="status" value="NOT_ANNOTATED_CDS"/>
    <property type="molecule type" value="Genomic_DNA"/>
</dbReference>
<feature type="transmembrane region" description="Helical" evidence="7">
    <location>
        <begin position="12"/>
        <end position="34"/>
    </location>
</feature>
<dbReference type="PANTHER" id="PTHR19282:SF273">
    <property type="entry name" value="TETRASPANIN"/>
    <property type="match status" value="1"/>
</dbReference>
<keyword evidence="9" id="KW-1185">Reference proteome</keyword>
<evidence type="ECO:0000256" key="2">
    <source>
        <dbReference type="ARBA" id="ARBA00006840"/>
    </source>
</evidence>
<keyword evidence="5 7" id="KW-0472">Membrane</keyword>
<dbReference type="HOGENOM" id="CLU_055524_6_1_1"/>
<dbReference type="VEuPathDB" id="VectorBase:RPRC001890"/>
<accession>T1HCX5</accession>
<dbReference type="Pfam" id="PF00335">
    <property type="entry name" value="Tetraspanin"/>
    <property type="match status" value="1"/>
</dbReference>
<evidence type="ECO:0000256" key="1">
    <source>
        <dbReference type="ARBA" id="ARBA00004141"/>
    </source>
</evidence>
<keyword evidence="4 7" id="KW-1133">Transmembrane helix</keyword>
<comment type="subcellular location">
    <subcellularLocation>
        <location evidence="1 7">Membrane</location>
        <topology evidence="1 7">Multi-pass membrane protein</topology>
    </subcellularLocation>
</comment>
<feature type="transmembrane region" description="Helical" evidence="7">
    <location>
        <begin position="82"/>
        <end position="106"/>
    </location>
</feature>
<dbReference type="EMBL" id="ACPB03000369">
    <property type="status" value="NOT_ANNOTATED_CDS"/>
    <property type="molecule type" value="Genomic_DNA"/>
</dbReference>
<evidence type="ECO:0000256" key="5">
    <source>
        <dbReference type="ARBA" id="ARBA00023136"/>
    </source>
</evidence>